<proteinExistence type="inferred from homology"/>
<evidence type="ECO:0000313" key="6">
    <source>
        <dbReference type="Proteomes" id="UP000234752"/>
    </source>
</evidence>
<evidence type="ECO:0000256" key="3">
    <source>
        <dbReference type="ARBA" id="ARBA00023295"/>
    </source>
</evidence>
<dbReference type="GO" id="GO:0005829">
    <property type="term" value="C:cytosol"/>
    <property type="evidence" value="ECO:0007669"/>
    <property type="project" value="TreeGrafter"/>
</dbReference>
<dbReference type="PANTHER" id="PTHR10353">
    <property type="entry name" value="GLYCOSYL HYDROLASE"/>
    <property type="match status" value="1"/>
</dbReference>
<sequence length="443" mass="48002">MLTRRQIGLGLAGLGVAAAARPLPGLGATGQRQFPQGFLWGASTSAYQVEGNNINSDVWTAERAPGSPYADVAGDAANSFMLWPVDLDLVKNMGLGAYRFSLEWARIEPRQGEFSIAMLDHYKRIIEGCHTRGLTPLVTFNHFTNPLWFALAGGWHNPEAPDLFARFCAKAAAHLGDGIASAATLNEPNLAGNLASVLPPKVVNWLVPADKAACEAVAKRFGVPLFLTGNNIWYPDPAAVQTHLLKGHALGRQAIKAERSNLPVGVTLAMVDDQAVGNDTSMRDSVRERLYNPWLRAARQDDYIGVQNYERALWDAKGRVEPPAGGDRNMGGAEVYPASLAGVVRYAHSVAKVPVIVTEHGVNTPDDAVRQRLIPAALAELHKVMADGVPVRGYFHWSLIDNFEWGFGYKPQFGLHSLDRQTFARTPKPSTTILGAIARANAC</sequence>
<organism evidence="5 6">
    <name type="scientific">Niveispirillum cyanobacteriorum</name>
    <dbReference type="NCBI Taxonomy" id="1612173"/>
    <lineage>
        <taxon>Bacteria</taxon>
        <taxon>Pseudomonadati</taxon>
        <taxon>Pseudomonadota</taxon>
        <taxon>Alphaproteobacteria</taxon>
        <taxon>Rhodospirillales</taxon>
        <taxon>Azospirillaceae</taxon>
        <taxon>Niveispirillum</taxon>
    </lineage>
</organism>
<keyword evidence="6" id="KW-1185">Reference proteome</keyword>
<dbReference type="KEGG" id="ncb:C0V82_18285"/>
<name>A0A2K9NGV4_9PROT</name>
<dbReference type="OrthoDB" id="9765195at2"/>
<dbReference type="EMBL" id="CP025612">
    <property type="protein sequence ID" value="AUN32331.1"/>
    <property type="molecule type" value="Genomic_DNA"/>
</dbReference>
<dbReference type="InterPro" id="IPR017853">
    <property type="entry name" value="GH"/>
</dbReference>
<dbReference type="Gene3D" id="3.20.20.80">
    <property type="entry name" value="Glycosidases"/>
    <property type="match status" value="1"/>
</dbReference>
<gene>
    <name evidence="5" type="ORF">C0V82_18285</name>
</gene>
<evidence type="ECO:0000256" key="2">
    <source>
        <dbReference type="ARBA" id="ARBA00022801"/>
    </source>
</evidence>
<dbReference type="AlphaFoldDB" id="A0A2K9NGV4"/>
<accession>A0A2K9NGV4</accession>
<evidence type="ECO:0000256" key="4">
    <source>
        <dbReference type="RuleBase" id="RU003690"/>
    </source>
</evidence>
<dbReference type="InterPro" id="IPR001360">
    <property type="entry name" value="Glyco_hydro_1"/>
</dbReference>
<dbReference type="GO" id="GO:0016052">
    <property type="term" value="P:carbohydrate catabolic process"/>
    <property type="evidence" value="ECO:0007669"/>
    <property type="project" value="TreeGrafter"/>
</dbReference>
<keyword evidence="3" id="KW-0326">Glycosidase</keyword>
<reference evidence="5 6" key="1">
    <citation type="submission" date="2017-12" db="EMBL/GenBank/DDBJ databases">
        <title>Genomes of bacteria within cyanobacterial aggregates.</title>
        <authorList>
            <person name="Cai H."/>
        </authorList>
    </citation>
    <scope>NUCLEOTIDE SEQUENCE [LARGE SCALE GENOMIC DNA]</scope>
    <source>
        <strain evidence="5 6">TH16</strain>
    </source>
</reference>
<evidence type="ECO:0000313" key="5">
    <source>
        <dbReference type="EMBL" id="AUN32331.1"/>
    </source>
</evidence>
<protein>
    <submittedName>
        <fullName evidence="5">Beta-glucosidase</fullName>
    </submittedName>
</protein>
<dbReference type="RefSeq" id="WP_102113870.1">
    <property type="nucleotide sequence ID" value="NZ_BMGN01000006.1"/>
</dbReference>
<dbReference type="SUPFAM" id="SSF51445">
    <property type="entry name" value="(Trans)glycosidases"/>
    <property type="match status" value="1"/>
</dbReference>
<dbReference type="Pfam" id="PF00232">
    <property type="entry name" value="Glyco_hydro_1"/>
    <property type="match status" value="2"/>
</dbReference>
<dbReference type="GO" id="GO:0008422">
    <property type="term" value="F:beta-glucosidase activity"/>
    <property type="evidence" value="ECO:0007669"/>
    <property type="project" value="TreeGrafter"/>
</dbReference>
<dbReference type="PANTHER" id="PTHR10353:SF36">
    <property type="entry name" value="LP05116P"/>
    <property type="match status" value="1"/>
</dbReference>
<dbReference type="PRINTS" id="PR00131">
    <property type="entry name" value="GLHYDRLASE1"/>
</dbReference>
<comment type="similarity">
    <text evidence="1 4">Belongs to the glycosyl hydrolase 1 family.</text>
</comment>
<keyword evidence="2" id="KW-0378">Hydrolase</keyword>
<evidence type="ECO:0000256" key="1">
    <source>
        <dbReference type="ARBA" id="ARBA00010838"/>
    </source>
</evidence>
<dbReference type="Proteomes" id="UP000234752">
    <property type="component" value="Chromosome eg_2"/>
</dbReference>